<reference evidence="2" key="1">
    <citation type="journal article" date="2010" name="Science">
        <title>Plasticity of animal genome architecture unmasked by rapid evolution of a pelagic tunicate.</title>
        <authorList>
            <person name="Denoeud F."/>
            <person name="Henriet S."/>
            <person name="Mungpakdee S."/>
            <person name="Aury J.M."/>
            <person name="Da Silva C."/>
            <person name="Brinkmann H."/>
            <person name="Mikhaleva J."/>
            <person name="Olsen L.C."/>
            <person name="Jubin C."/>
            <person name="Canestro C."/>
            <person name="Bouquet J.M."/>
            <person name="Danks G."/>
            <person name="Poulain J."/>
            <person name="Campsteijn C."/>
            <person name="Adamski M."/>
            <person name="Cross I."/>
            <person name="Yadetie F."/>
            <person name="Muffato M."/>
            <person name="Louis A."/>
            <person name="Butcher S."/>
            <person name="Tsagkogeorga G."/>
            <person name="Konrad A."/>
            <person name="Singh S."/>
            <person name="Jensen M.F."/>
            <person name="Cong E.H."/>
            <person name="Eikeseth-Otteraa H."/>
            <person name="Noel B."/>
            <person name="Anthouard V."/>
            <person name="Porcel B.M."/>
            <person name="Kachouri-Lafond R."/>
            <person name="Nishino A."/>
            <person name="Ugolini M."/>
            <person name="Chourrout P."/>
            <person name="Nishida H."/>
            <person name="Aasland R."/>
            <person name="Huzurbazar S."/>
            <person name="Westhof E."/>
            <person name="Delsuc F."/>
            <person name="Lehrach H."/>
            <person name="Reinhardt R."/>
            <person name="Weissenbach J."/>
            <person name="Roy S.W."/>
            <person name="Artiguenave F."/>
            <person name="Postlethwait J.H."/>
            <person name="Manak J.R."/>
            <person name="Thompson E.M."/>
            <person name="Jaillon O."/>
            <person name="Du Pasquier L."/>
            <person name="Boudinot P."/>
            <person name="Liberles D.A."/>
            <person name="Volff J.N."/>
            <person name="Philippe H."/>
            <person name="Lenhard B."/>
            <person name="Roest Crollius H."/>
            <person name="Wincker P."/>
            <person name="Chourrout D."/>
        </authorList>
    </citation>
    <scope>NUCLEOTIDE SEQUENCE [LARGE SCALE GENOMIC DNA]</scope>
</reference>
<gene>
    <name evidence="2" type="ORF">GSOID_T00032084001</name>
</gene>
<dbReference type="Proteomes" id="UP000011014">
    <property type="component" value="Unassembled WGS sequence"/>
</dbReference>
<dbReference type="AlphaFoldDB" id="E4YB02"/>
<protein>
    <submittedName>
        <fullName evidence="2">Uncharacterized protein</fullName>
    </submittedName>
</protein>
<proteinExistence type="predicted"/>
<feature type="compositionally biased region" description="Basic and acidic residues" evidence="1">
    <location>
        <begin position="59"/>
        <end position="77"/>
    </location>
</feature>
<dbReference type="EMBL" id="FN654368">
    <property type="protein sequence ID" value="CBY32739.1"/>
    <property type="molecule type" value="Genomic_DNA"/>
</dbReference>
<organism evidence="2">
    <name type="scientific">Oikopleura dioica</name>
    <name type="common">Tunicate</name>
    <dbReference type="NCBI Taxonomy" id="34765"/>
    <lineage>
        <taxon>Eukaryota</taxon>
        <taxon>Metazoa</taxon>
        <taxon>Chordata</taxon>
        <taxon>Tunicata</taxon>
        <taxon>Appendicularia</taxon>
        <taxon>Copelata</taxon>
        <taxon>Oikopleuridae</taxon>
        <taxon>Oikopleura</taxon>
    </lineage>
</organism>
<feature type="region of interest" description="Disordered" evidence="1">
    <location>
        <begin position="24"/>
        <end position="86"/>
    </location>
</feature>
<accession>E4YB02</accession>
<evidence type="ECO:0000256" key="1">
    <source>
        <dbReference type="SAM" id="MobiDB-lite"/>
    </source>
</evidence>
<sequence length="86" mass="9760">MSPPEQDFIKNAIEEEPASLEFHSVTASASKLPDSIFQRPIEELRRKGSTRGLDPVSETPEKKMDRRGDEEQTKEKLFSQINSLSI</sequence>
<name>E4YB02_OIKDI</name>
<evidence type="ECO:0000313" key="2">
    <source>
        <dbReference type="EMBL" id="CBY32739.1"/>
    </source>
</evidence>